<sequence length="61" mass="6370">MNNNAKASAGNYYQRLLVRREVAATSAAATGYGLMVEEADAGEGHDHAIIVTGGDHIVIAQ</sequence>
<reference evidence="1 2" key="1">
    <citation type="submission" date="2019-10" db="EMBL/GenBank/DDBJ databases">
        <title>Dictyobacter vulcani sp. nov., within the class Ktedonobacteria, isolated from soil of volcanic Mt. Zao.</title>
        <authorList>
            <person name="Zheng Y."/>
            <person name="Wang C.M."/>
            <person name="Sakai Y."/>
            <person name="Abe K."/>
            <person name="Yokota A."/>
            <person name="Yabe S."/>
        </authorList>
    </citation>
    <scope>NUCLEOTIDE SEQUENCE [LARGE SCALE GENOMIC DNA]</scope>
    <source>
        <strain evidence="1 2">W12</strain>
    </source>
</reference>
<name>A0A5J4KVU7_9CHLR</name>
<evidence type="ECO:0000313" key="2">
    <source>
        <dbReference type="Proteomes" id="UP000326912"/>
    </source>
</evidence>
<dbReference type="EMBL" id="BKZW01000001">
    <property type="protein sequence ID" value="GER89326.1"/>
    <property type="molecule type" value="Genomic_DNA"/>
</dbReference>
<dbReference type="AlphaFoldDB" id="A0A5J4KVU7"/>
<comment type="caution">
    <text evidence="1">The sequence shown here is derived from an EMBL/GenBank/DDBJ whole genome shotgun (WGS) entry which is preliminary data.</text>
</comment>
<keyword evidence="2" id="KW-1185">Reference proteome</keyword>
<dbReference type="Proteomes" id="UP000326912">
    <property type="component" value="Unassembled WGS sequence"/>
</dbReference>
<protein>
    <submittedName>
        <fullName evidence="1">Uncharacterized protein</fullName>
    </submittedName>
</protein>
<accession>A0A5J4KVU7</accession>
<organism evidence="1 2">
    <name type="scientific">Dictyobacter vulcani</name>
    <dbReference type="NCBI Taxonomy" id="2607529"/>
    <lineage>
        <taxon>Bacteria</taxon>
        <taxon>Bacillati</taxon>
        <taxon>Chloroflexota</taxon>
        <taxon>Ktedonobacteria</taxon>
        <taxon>Ktedonobacterales</taxon>
        <taxon>Dictyobacteraceae</taxon>
        <taxon>Dictyobacter</taxon>
    </lineage>
</organism>
<evidence type="ECO:0000313" key="1">
    <source>
        <dbReference type="EMBL" id="GER89326.1"/>
    </source>
</evidence>
<proteinExistence type="predicted"/>
<gene>
    <name evidence="1" type="ORF">KDW_34880</name>
</gene>